<sequence>MIWMLFCKYFRMSTCRKSSFHIHFLQAFRQSNSEFTCSWHPPLIYSADGRSFLMSLPQVQREATGTASTMDTDVGDPVQKAEAMAFRRACARLGLGLYLYHEDMV</sequence>
<organism evidence="1 2">
    <name type="scientific">Ensete ventricosum</name>
    <name type="common">Abyssinian banana</name>
    <name type="synonym">Musa ensete</name>
    <dbReference type="NCBI Taxonomy" id="4639"/>
    <lineage>
        <taxon>Eukaryota</taxon>
        <taxon>Viridiplantae</taxon>
        <taxon>Streptophyta</taxon>
        <taxon>Embryophyta</taxon>
        <taxon>Tracheophyta</taxon>
        <taxon>Spermatophyta</taxon>
        <taxon>Magnoliopsida</taxon>
        <taxon>Liliopsida</taxon>
        <taxon>Zingiberales</taxon>
        <taxon>Musaceae</taxon>
        <taxon>Ensete</taxon>
    </lineage>
</organism>
<protein>
    <submittedName>
        <fullName evidence="1">Uncharacterized protein</fullName>
    </submittedName>
</protein>
<comment type="caution">
    <text evidence="1">The sequence shown here is derived from an EMBL/GenBank/DDBJ whole genome shotgun (WGS) entry which is preliminary data.</text>
</comment>
<dbReference type="GO" id="GO:0003677">
    <property type="term" value="F:DNA binding"/>
    <property type="evidence" value="ECO:0007669"/>
    <property type="project" value="InterPro"/>
</dbReference>
<accession>A0A426XU38</accession>
<dbReference type="PANTHER" id="PTHR34050:SF1">
    <property type="entry name" value="DNA REPAIR RAD52-LIKE PROTEIN 1, MITOCHONDRIAL"/>
    <property type="match status" value="1"/>
</dbReference>
<evidence type="ECO:0000313" key="1">
    <source>
        <dbReference type="EMBL" id="RRT42801.1"/>
    </source>
</evidence>
<dbReference type="AlphaFoldDB" id="A0A426XU38"/>
<name>A0A426XU38_ENSVE</name>
<dbReference type="Proteomes" id="UP000287651">
    <property type="component" value="Unassembled WGS sequence"/>
</dbReference>
<dbReference type="GO" id="GO:0000724">
    <property type="term" value="P:double-strand break repair via homologous recombination"/>
    <property type="evidence" value="ECO:0007669"/>
    <property type="project" value="InterPro"/>
</dbReference>
<dbReference type="PANTHER" id="PTHR34050">
    <property type="entry name" value="DNA REPAIR RAD52-LIKE PROTEIN 2, CHLOROPLASTIC"/>
    <property type="match status" value="1"/>
</dbReference>
<evidence type="ECO:0000313" key="2">
    <source>
        <dbReference type="Proteomes" id="UP000287651"/>
    </source>
</evidence>
<reference evidence="1 2" key="1">
    <citation type="journal article" date="2014" name="Agronomy (Basel)">
        <title>A Draft Genome Sequence for Ensete ventricosum, the Drought-Tolerant Tree Against Hunger.</title>
        <authorList>
            <person name="Harrison J."/>
            <person name="Moore K.A."/>
            <person name="Paszkiewicz K."/>
            <person name="Jones T."/>
            <person name="Grant M."/>
            <person name="Ambacheew D."/>
            <person name="Muzemil S."/>
            <person name="Studholme D.J."/>
        </authorList>
    </citation>
    <scope>NUCLEOTIDE SEQUENCE [LARGE SCALE GENOMIC DNA]</scope>
</reference>
<dbReference type="EMBL" id="AMZH03017574">
    <property type="protein sequence ID" value="RRT42801.1"/>
    <property type="molecule type" value="Genomic_DNA"/>
</dbReference>
<gene>
    <name evidence="1" type="ORF">B296_00053468</name>
</gene>
<dbReference type="InterPro" id="IPR037489">
    <property type="entry name" value="RAD52-like"/>
</dbReference>
<proteinExistence type="predicted"/>